<feature type="non-terminal residue" evidence="2">
    <location>
        <position position="97"/>
    </location>
</feature>
<dbReference type="EMBL" id="JAEPCR010000151">
    <property type="protein sequence ID" value="MCG7980746.1"/>
    <property type="molecule type" value="Genomic_DNA"/>
</dbReference>
<sequence>MQIKGMLSRLFKGQRGAAMTELLVSLPALLLMGLGGLQSALLFDAKTTINYATFEAVRKGAVNHAQSDAMRRELGLRLAPLFGGDGSAEKALSAITR</sequence>
<proteinExistence type="predicted"/>
<gene>
    <name evidence="2" type="ORF">JAY77_21690</name>
</gene>
<dbReference type="Pfam" id="PF07811">
    <property type="entry name" value="TadE"/>
    <property type="match status" value="1"/>
</dbReference>
<reference evidence="2" key="1">
    <citation type="journal article" date="2021" name="Proc. Natl. Acad. Sci. U.S.A.">
        <title>Global biogeography of chemosynthetic symbionts reveals both localized and globally distributed symbiont groups. .</title>
        <authorList>
            <person name="Osvatic J.T."/>
            <person name="Wilkins L.G.E."/>
            <person name="Leibrecht L."/>
            <person name="Leray M."/>
            <person name="Zauner S."/>
            <person name="Polzin J."/>
            <person name="Camacho Y."/>
            <person name="Gros O."/>
            <person name="van Gils J.A."/>
            <person name="Eisen J.A."/>
            <person name="Petersen J.M."/>
            <person name="Yuen B."/>
        </authorList>
    </citation>
    <scope>NUCLEOTIDE SEQUENCE</scope>
    <source>
        <strain evidence="2">MAGclacostrist055</strain>
    </source>
</reference>
<protein>
    <submittedName>
        <fullName evidence="2">Pilus assembly protein</fullName>
    </submittedName>
</protein>
<organism evidence="2 3">
    <name type="scientific">Candidatus Thiodiazotropha taylori</name>
    <dbReference type="NCBI Taxonomy" id="2792791"/>
    <lineage>
        <taxon>Bacteria</taxon>
        <taxon>Pseudomonadati</taxon>
        <taxon>Pseudomonadota</taxon>
        <taxon>Gammaproteobacteria</taxon>
        <taxon>Chromatiales</taxon>
        <taxon>Sedimenticolaceae</taxon>
        <taxon>Candidatus Thiodiazotropha</taxon>
    </lineage>
</organism>
<dbReference type="Proteomes" id="UP000886674">
    <property type="component" value="Unassembled WGS sequence"/>
</dbReference>
<dbReference type="AlphaFoldDB" id="A0A9E4NNT7"/>
<name>A0A9E4NNT7_9GAMM</name>
<evidence type="ECO:0000313" key="2">
    <source>
        <dbReference type="EMBL" id="MCG7980746.1"/>
    </source>
</evidence>
<accession>A0A9E4NNT7</accession>
<feature type="domain" description="TadE-like" evidence="1">
    <location>
        <begin position="16"/>
        <end position="58"/>
    </location>
</feature>
<evidence type="ECO:0000313" key="3">
    <source>
        <dbReference type="Proteomes" id="UP000886674"/>
    </source>
</evidence>
<dbReference type="InterPro" id="IPR012495">
    <property type="entry name" value="TadE-like_dom"/>
</dbReference>
<evidence type="ECO:0000259" key="1">
    <source>
        <dbReference type="Pfam" id="PF07811"/>
    </source>
</evidence>
<comment type="caution">
    <text evidence="2">The sequence shown here is derived from an EMBL/GenBank/DDBJ whole genome shotgun (WGS) entry which is preliminary data.</text>
</comment>